<evidence type="ECO:0000313" key="1">
    <source>
        <dbReference type="EMBL" id="MCZ3366676.1"/>
    </source>
</evidence>
<gene>
    <name evidence="2" type="ORF">O3H35_16135</name>
    <name evidence="1" type="ORF">O3H54_12370</name>
</gene>
<dbReference type="EMBL" id="JAPVES010000030">
    <property type="protein sequence ID" value="MCZ3374179.1"/>
    <property type="molecule type" value="Genomic_DNA"/>
</dbReference>
<protein>
    <submittedName>
        <fullName evidence="1">DUF1284 domain-containing protein</fullName>
    </submittedName>
</protein>
<evidence type="ECO:0000313" key="2">
    <source>
        <dbReference type="EMBL" id="MCZ3374179.1"/>
    </source>
</evidence>
<dbReference type="EMBL" id="JAPVER010000020">
    <property type="protein sequence ID" value="MCZ3366676.1"/>
    <property type="molecule type" value="Genomic_DNA"/>
</dbReference>
<reference evidence="1" key="1">
    <citation type="submission" date="2022-12" db="EMBL/GenBank/DDBJ databases">
        <title>Reclassification of two methanogenic archaea species isolated from the Kolyma lowland permafrost.</title>
        <authorList>
            <person name="Trubitsyn V.E."/>
            <person name="Rivkina E.M."/>
            <person name="Shcherbakova V.A."/>
        </authorList>
    </citation>
    <scope>NUCLEOTIDE SEQUENCE</scope>
    <source>
        <strain evidence="1">M2</strain>
        <strain evidence="2">MK4</strain>
    </source>
</reference>
<accession>A0A9E4ZWT5</accession>
<keyword evidence="3" id="KW-1185">Reference proteome</keyword>
<dbReference type="Proteomes" id="UP001074446">
    <property type="component" value="Unassembled WGS sequence"/>
</dbReference>
<sequence length="191" mass="21905">MKIRAHHLLCMQGFQGYGYSEDFSKNMAEVIEILQNFPEHEIEIVAETDSICTCCPYNINEKCQESQESIEHKVFGAGKNNVFAVQETKHSELRSDASKIEDLTDFRKFLSTPKSKILTANNKIIAMDLKVLKKLDISPGSIFEAGEIFKITNEKLKTYFDVKDICGDCRWSEKCLWYLKKCEVSTELISK</sequence>
<dbReference type="RefSeq" id="WP_048080916.1">
    <property type="nucleotide sequence ID" value="NZ_JAPVER010000020.1"/>
</dbReference>
<dbReference type="InterPro" id="IPR009702">
    <property type="entry name" value="DUF1284"/>
</dbReference>
<name>A0A9E4ZWT5_9EURY</name>
<dbReference type="Proteomes" id="UP001068021">
    <property type="component" value="Unassembled WGS sequence"/>
</dbReference>
<evidence type="ECO:0000313" key="3">
    <source>
        <dbReference type="Proteomes" id="UP001068021"/>
    </source>
</evidence>
<comment type="caution">
    <text evidence="1">The sequence shown here is derived from an EMBL/GenBank/DDBJ whole genome shotgun (WGS) entry which is preliminary data.</text>
</comment>
<dbReference type="Pfam" id="PF06935">
    <property type="entry name" value="DUF1284"/>
    <property type="match status" value="2"/>
</dbReference>
<proteinExistence type="predicted"/>
<organism evidence="1 3">
    <name type="scientific">Methanobacterium veterum</name>
    <dbReference type="NCBI Taxonomy" id="408577"/>
    <lineage>
        <taxon>Archaea</taxon>
        <taxon>Methanobacteriati</taxon>
        <taxon>Methanobacteriota</taxon>
        <taxon>Methanomada group</taxon>
        <taxon>Methanobacteria</taxon>
        <taxon>Methanobacteriales</taxon>
        <taxon>Methanobacteriaceae</taxon>
        <taxon>Methanobacterium</taxon>
    </lineage>
</organism>
<dbReference type="AlphaFoldDB" id="A0A9E4ZWT5"/>